<evidence type="ECO:0000313" key="3">
    <source>
        <dbReference type="Proteomes" id="UP001500729"/>
    </source>
</evidence>
<comment type="caution">
    <text evidence="2">The sequence shown here is derived from an EMBL/GenBank/DDBJ whole genome shotgun (WGS) entry which is preliminary data.</text>
</comment>
<gene>
    <name evidence="2" type="ORF">GCM10009533_17500</name>
</gene>
<protein>
    <submittedName>
        <fullName evidence="2">Uncharacterized protein</fullName>
    </submittedName>
</protein>
<dbReference type="EMBL" id="BAAAGS010000008">
    <property type="protein sequence ID" value="GAA0518859.1"/>
    <property type="molecule type" value="Genomic_DNA"/>
</dbReference>
<reference evidence="2 3" key="1">
    <citation type="journal article" date="2019" name="Int. J. Syst. Evol. Microbiol.">
        <title>The Global Catalogue of Microorganisms (GCM) 10K type strain sequencing project: providing services to taxonomists for standard genome sequencing and annotation.</title>
        <authorList>
            <consortium name="The Broad Institute Genomics Platform"/>
            <consortium name="The Broad Institute Genome Sequencing Center for Infectious Disease"/>
            <person name="Wu L."/>
            <person name="Ma J."/>
        </authorList>
    </citation>
    <scope>NUCLEOTIDE SEQUENCE [LARGE SCALE GENOMIC DNA]</scope>
    <source>
        <strain evidence="2 3">JCM 10303</strain>
    </source>
</reference>
<feature type="region of interest" description="Disordered" evidence="1">
    <location>
        <begin position="1"/>
        <end position="20"/>
    </location>
</feature>
<name>A0ABN1CGU4_SACER</name>
<accession>A0ABN1CGU4</accession>
<proteinExistence type="predicted"/>
<evidence type="ECO:0000313" key="2">
    <source>
        <dbReference type="EMBL" id="GAA0518859.1"/>
    </source>
</evidence>
<organism evidence="2 3">
    <name type="scientific">Saccharopolyspora erythraea</name>
    <name type="common">Streptomyces erythraeus</name>
    <dbReference type="NCBI Taxonomy" id="1836"/>
    <lineage>
        <taxon>Bacteria</taxon>
        <taxon>Bacillati</taxon>
        <taxon>Actinomycetota</taxon>
        <taxon>Actinomycetes</taxon>
        <taxon>Pseudonocardiales</taxon>
        <taxon>Pseudonocardiaceae</taxon>
        <taxon>Saccharopolyspora</taxon>
    </lineage>
</organism>
<evidence type="ECO:0000256" key="1">
    <source>
        <dbReference type="SAM" id="MobiDB-lite"/>
    </source>
</evidence>
<dbReference type="Proteomes" id="UP001500729">
    <property type="component" value="Unassembled WGS sequence"/>
</dbReference>
<keyword evidence="3" id="KW-1185">Reference proteome</keyword>
<sequence>MTEAVGVPPTPAARSGQEVGTIETPVQAEAARPSAAVLRGRVRECDRLLPRPGTVPPSDVPTVGWPEFCDPAGPWLGRCVEEWQERGGFRHRRAGIVLVAFRFGWLACCATVPEYHLGVEIPRLDGLRVVVSGEGRLSALRTTGALPADAGPADWWRQLSDAFTPLAEALHALGGPEPGSHEYWGNPVGSIATVLWRLQRGGMPGDVVRSARELRAATGRAELLDIDRGRDGPWMRRRTCCQWWRGTGG</sequence>